<dbReference type="EMBL" id="HG994373">
    <property type="protein sequence ID" value="CAF1782550.1"/>
    <property type="molecule type" value="Genomic_DNA"/>
</dbReference>
<evidence type="ECO:0000256" key="2">
    <source>
        <dbReference type="SAM" id="Phobius"/>
    </source>
</evidence>
<evidence type="ECO:0000313" key="4">
    <source>
        <dbReference type="EMBL" id="CAF1782550.1"/>
    </source>
</evidence>
<keyword evidence="2" id="KW-1133">Transmembrane helix</keyword>
<proteinExistence type="predicted"/>
<accession>A0A816J452</accession>
<dbReference type="Proteomes" id="UP001295469">
    <property type="component" value="Chromosome C09"/>
</dbReference>
<keyword evidence="2" id="KW-0812">Transmembrane</keyword>
<evidence type="ECO:0000259" key="3">
    <source>
        <dbReference type="Pfam" id="PF18031"/>
    </source>
</evidence>
<reference evidence="4" key="1">
    <citation type="submission" date="2021-01" db="EMBL/GenBank/DDBJ databases">
        <authorList>
            <consortium name="Genoscope - CEA"/>
            <person name="William W."/>
        </authorList>
    </citation>
    <scope>NUCLEOTIDE SEQUENCE</scope>
</reference>
<organism evidence="4">
    <name type="scientific">Brassica napus</name>
    <name type="common">Rape</name>
    <dbReference type="NCBI Taxonomy" id="3708"/>
    <lineage>
        <taxon>Eukaryota</taxon>
        <taxon>Viridiplantae</taxon>
        <taxon>Streptophyta</taxon>
        <taxon>Embryophyta</taxon>
        <taxon>Tracheophyta</taxon>
        <taxon>Spermatophyta</taxon>
        <taxon>Magnoliopsida</taxon>
        <taxon>eudicotyledons</taxon>
        <taxon>Gunneridae</taxon>
        <taxon>Pentapetalae</taxon>
        <taxon>rosids</taxon>
        <taxon>malvids</taxon>
        <taxon>Brassicales</taxon>
        <taxon>Brassicaceae</taxon>
        <taxon>Brassiceae</taxon>
        <taxon>Brassica</taxon>
    </lineage>
</organism>
<dbReference type="GO" id="GO:0006511">
    <property type="term" value="P:ubiquitin-dependent protein catabolic process"/>
    <property type="evidence" value="ECO:0007669"/>
    <property type="project" value="UniProtKB-UniRule"/>
</dbReference>
<dbReference type="InterPro" id="IPR041507">
    <property type="entry name" value="UCH_C"/>
</dbReference>
<protein>
    <submittedName>
        <fullName evidence="4">(rape) hypothetical protein</fullName>
    </submittedName>
</protein>
<feature type="domain" description="UCH37-like C-terminal" evidence="3">
    <location>
        <begin position="17"/>
        <end position="36"/>
    </location>
</feature>
<dbReference type="AlphaFoldDB" id="A0A816J452"/>
<keyword evidence="2" id="KW-0472">Membrane</keyword>
<dbReference type="Pfam" id="PF18031">
    <property type="entry name" value="UCH_C"/>
    <property type="match status" value="1"/>
</dbReference>
<dbReference type="PROSITE" id="PS52049">
    <property type="entry name" value="ULD"/>
    <property type="match status" value="1"/>
</dbReference>
<keyword evidence="1" id="KW-0833">Ubl conjugation pathway</keyword>
<feature type="transmembrane region" description="Helical" evidence="2">
    <location>
        <begin position="6"/>
        <end position="27"/>
    </location>
</feature>
<name>A0A816J452_BRANA</name>
<gene>
    <name evidence="4" type="ORF">DARMORV10_C09P60750.1</name>
</gene>
<evidence type="ECO:0000256" key="1">
    <source>
        <dbReference type="PROSITE-ProRule" id="PRU01394"/>
    </source>
</evidence>
<sequence>MDMTTLDEIILTMLVLHNYVPFIFKFLKIFADKKKLRPLIDENKTSRNT</sequence>